<gene>
    <name evidence="3" type="ORF">BT63DRAFT_457015</name>
</gene>
<dbReference type="CDD" id="cd00593">
    <property type="entry name" value="RIBOc"/>
    <property type="match status" value="1"/>
</dbReference>
<accession>A0A6A6U604</accession>
<dbReference type="PROSITE" id="PS50142">
    <property type="entry name" value="RNASE_3_2"/>
    <property type="match status" value="1"/>
</dbReference>
<dbReference type="InterPro" id="IPR036389">
    <property type="entry name" value="RNase_III_sf"/>
</dbReference>
<protein>
    <recommendedName>
        <fullName evidence="2">RNase III domain-containing protein</fullName>
    </recommendedName>
</protein>
<dbReference type="Pfam" id="PF00636">
    <property type="entry name" value="Ribonuclease_3"/>
    <property type="match status" value="1"/>
</dbReference>
<evidence type="ECO:0000313" key="3">
    <source>
        <dbReference type="EMBL" id="KAF2667715.1"/>
    </source>
</evidence>
<feature type="region of interest" description="Disordered" evidence="1">
    <location>
        <begin position="499"/>
        <end position="520"/>
    </location>
</feature>
<keyword evidence="4" id="KW-1185">Reference proteome</keyword>
<dbReference type="SUPFAM" id="SSF69065">
    <property type="entry name" value="RNase III domain-like"/>
    <property type="match status" value="1"/>
</dbReference>
<organism evidence="3 4">
    <name type="scientific">Microthyrium microscopicum</name>
    <dbReference type="NCBI Taxonomy" id="703497"/>
    <lineage>
        <taxon>Eukaryota</taxon>
        <taxon>Fungi</taxon>
        <taxon>Dikarya</taxon>
        <taxon>Ascomycota</taxon>
        <taxon>Pezizomycotina</taxon>
        <taxon>Dothideomycetes</taxon>
        <taxon>Dothideomycetes incertae sedis</taxon>
        <taxon>Microthyriales</taxon>
        <taxon>Microthyriaceae</taxon>
        <taxon>Microthyrium</taxon>
    </lineage>
</organism>
<evidence type="ECO:0000259" key="2">
    <source>
        <dbReference type="PROSITE" id="PS50142"/>
    </source>
</evidence>
<evidence type="ECO:0000313" key="4">
    <source>
        <dbReference type="Proteomes" id="UP000799302"/>
    </source>
</evidence>
<dbReference type="OrthoDB" id="67027at2759"/>
<dbReference type="SMART" id="SM00535">
    <property type="entry name" value="RIBOc"/>
    <property type="match status" value="1"/>
</dbReference>
<feature type="compositionally biased region" description="Low complexity" evidence="1">
    <location>
        <begin position="431"/>
        <end position="442"/>
    </location>
</feature>
<sequence>MTGIRAFMQKIQACERIIKYTFTSKLTCAEALNRDPLFVAFTMDGTRQRVPINQRLALLGDGMMRAHFCRKWYSKDLNSGLFDAIHNTVLNNKNLAAVGIYHGLQHCIHYPPSSTFTGRMENTMATTVEAILGASYIDGGETAMTNVASQLGLTHELLEVRSSSISPVLGTIFPPAVTTNLPDKPEQGPTEASRTRILEEALAKAKTDLYASAEEQQSPQLEYKSGKGISPNRPYRKWRIALTKEAAKIVEMMKQGQKLDELLASRTLHTSSHAKFLQMRIRQLLRTSGQVSSQIAASVGVQGTKLSTRDSLPIRHVASFADARRFIKANLVPGHRFLGLDTTIPHTAVSKLAHPMSQVPPETTADSEDSPTHSIESLAMIDNEYMPLPVSSQVTQSLISDRQFNNPADNLQLPPKFGTARESIESRTNANSSPLHNPSLLSDGTKETLRPPSDQADSLPLPVLVSGRQSPIAAENIDLPGQNEWSQDSLQREIPTTPSSIQISYPADGTRKSDGLSTSMQSGHFDSVHAAYPSSVPDLALESVPELHSIPPPEKLKVPCQIAKAQEMLKDGTATDKPGEEYQLDIAIHSINAWLHEPASQGGTDFEKQLVYMAERPQSTILESDAVMQALEKAARRSHNGPGRSKRATKA</sequence>
<reference evidence="3" key="1">
    <citation type="journal article" date="2020" name="Stud. Mycol.">
        <title>101 Dothideomycetes genomes: a test case for predicting lifestyles and emergence of pathogens.</title>
        <authorList>
            <person name="Haridas S."/>
            <person name="Albert R."/>
            <person name="Binder M."/>
            <person name="Bloem J."/>
            <person name="Labutti K."/>
            <person name="Salamov A."/>
            <person name="Andreopoulos B."/>
            <person name="Baker S."/>
            <person name="Barry K."/>
            <person name="Bills G."/>
            <person name="Bluhm B."/>
            <person name="Cannon C."/>
            <person name="Castanera R."/>
            <person name="Culley D."/>
            <person name="Daum C."/>
            <person name="Ezra D."/>
            <person name="Gonzalez J."/>
            <person name="Henrissat B."/>
            <person name="Kuo A."/>
            <person name="Liang C."/>
            <person name="Lipzen A."/>
            <person name="Lutzoni F."/>
            <person name="Magnuson J."/>
            <person name="Mondo S."/>
            <person name="Nolan M."/>
            <person name="Ohm R."/>
            <person name="Pangilinan J."/>
            <person name="Park H.-J."/>
            <person name="Ramirez L."/>
            <person name="Alfaro M."/>
            <person name="Sun H."/>
            <person name="Tritt A."/>
            <person name="Yoshinaga Y."/>
            <person name="Zwiers L.-H."/>
            <person name="Turgeon B."/>
            <person name="Goodwin S."/>
            <person name="Spatafora J."/>
            <person name="Crous P."/>
            <person name="Grigoriev I."/>
        </authorList>
    </citation>
    <scope>NUCLEOTIDE SEQUENCE</scope>
    <source>
        <strain evidence="3">CBS 115976</strain>
    </source>
</reference>
<dbReference type="EMBL" id="MU004237">
    <property type="protein sequence ID" value="KAF2667715.1"/>
    <property type="molecule type" value="Genomic_DNA"/>
</dbReference>
<evidence type="ECO:0000256" key="1">
    <source>
        <dbReference type="SAM" id="MobiDB-lite"/>
    </source>
</evidence>
<dbReference type="GO" id="GO:0004525">
    <property type="term" value="F:ribonuclease III activity"/>
    <property type="evidence" value="ECO:0007669"/>
    <property type="project" value="InterPro"/>
</dbReference>
<proteinExistence type="predicted"/>
<feature type="domain" description="RNase III" evidence="2">
    <location>
        <begin position="11"/>
        <end position="140"/>
    </location>
</feature>
<dbReference type="InterPro" id="IPR000999">
    <property type="entry name" value="RNase_III_dom"/>
</dbReference>
<dbReference type="AlphaFoldDB" id="A0A6A6U604"/>
<name>A0A6A6U604_9PEZI</name>
<dbReference type="Gene3D" id="1.10.1520.10">
    <property type="entry name" value="Ribonuclease III domain"/>
    <property type="match status" value="1"/>
</dbReference>
<dbReference type="GO" id="GO:0006396">
    <property type="term" value="P:RNA processing"/>
    <property type="evidence" value="ECO:0007669"/>
    <property type="project" value="InterPro"/>
</dbReference>
<dbReference type="Proteomes" id="UP000799302">
    <property type="component" value="Unassembled WGS sequence"/>
</dbReference>
<feature type="region of interest" description="Disordered" evidence="1">
    <location>
        <begin position="422"/>
        <end position="460"/>
    </location>
</feature>